<dbReference type="EMBL" id="VSRR010107472">
    <property type="protein sequence ID" value="MPC96818.1"/>
    <property type="molecule type" value="Genomic_DNA"/>
</dbReference>
<gene>
    <name evidence="2" type="ORF">E2C01_092097</name>
</gene>
<keyword evidence="1" id="KW-0472">Membrane</keyword>
<evidence type="ECO:0000313" key="3">
    <source>
        <dbReference type="Proteomes" id="UP000324222"/>
    </source>
</evidence>
<proteinExistence type="predicted"/>
<dbReference type="AlphaFoldDB" id="A0A5B7JUW5"/>
<protein>
    <submittedName>
        <fullName evidence="2">Uncharacterized protein</fullName>
    </submittedName>
</protein>
<organism evidence="2 3">
    <name type="scientific">Portunus trituberculatus</name>
    <name type="common">Swimming crab</name>
    <name type="synonym">Neptunus trituberculatus</name>
    <dbReference type="NCBI Taxonomy" id="210409"/>
    <lineage>
        <taxon>Eukaryota</taxon>
        <taxon>Metazoa</taxon>
        <taxon>Ecdysozoa</taxon>
        <taxon>Arthropoda</taxon>
        <taxon>Crustacea</taxon>
        <taxon>Multicrustacea</taxon>
        <taxon>Malacostraca</taxon>
        <taxon>Eumalacostraca</taxon>
        <taxon>Eucarida</taxon>
        <taxon>Decapoda</taxon>
        <taxon>Pleocyemata</taxon>
        <taxon>Brachyura</taxon>
        <taxon>Eubrachyura</taxon>
        <taxon>Portunoidea</taxon>
        <taxon>Portunidae</taxon>
        <taxon>Portuninae</taxon>
        <taxon>Portunus</taxon>
    </lineage>
</organism>
<sequence>MCQIYRSLPIPFHSLERFFVDVAQFNSTLHVLFSLSVVCIFLTCQIHLLFYLSFIKVTLSSPSLCLLPYIAPYRLLVDCTRSLFCQLLCRDCVAVSFESGVMGTCMFLRRLHDLSEVSRVGQGVVSMSE</sequence>
<name>A0A5B7JUW5_PORTR</name>
<comment type="caution">
    <text evidence="2">The sequence shown here is derived from an EMBL/GenBank/DDBJ whole genome shotgun (WGS) entry which is preliminary data.</text>
</comment>
<keyword evidence="1" id="KW-0812">Transmembrane</keyword>
<dbReference type="Proteomes" id="UP000324222">
    <property type="component" value="Unassembled WGS sequence"/>
</dbReference>
<accession>A0A5B7JUW5</accession>
<keyword evidence="3" id="KW-1185">Reference proteome</keyword>
<keyword evidence="1" id="KW-1133">Transmembrane helix</keyword>
<reference evidence="2 3" key="1">
    <citation type="submission" date="2019-05" db="EMBL/GenBank/DDBJ databases">
        <title>Another draft genome of Portunus trituberculatus and its Hox gene families provides insights of decapod evolution.</title>
        <authorList>
            <person name="Jeong J.-H."/>
            <person name="Song I."/>
            <person name="Kim S."/>
            <person name="Choi T."/>
            <person name="Kim D."/>
            <person name="Ryu S."/>
            <person name="Kim W."/>
        </authorList>
    </citation>
    <scope>NUCLEOTIDE SEQUENCE [LARGE SCALE GENOMIC DNA]</scope>
    <source>
        <tissue evidence="2">Muscle</tissue>
    </source>
</reference>
<evidence type="ECO:0000256" key="1">
    <source>
        <dbReference type="SAM" id="Phobius"/>
    </source>
</evidence>
<feature type="transmembrane region" description="Helical" evidence="1">
    <location>
        <begin position="31"/>
        <end position="54"/>
    </location>
</feature>
<evidence type="ECO:0000313" key="2">
    <source>
        <dbReference type="EMBL" id="MPC96818.1"/>
    </source>
</evidence>